<feature type="compositionally biased region" description="Polar residues" evidence="18">
    <location>
        <begin position="1983"/>
        <end position="1993"/>
    </location>
</feature>
<evidence type="ECO:0000256" key="14">
    <source>
        <dbReference type="ARBA" id="ARBA00061944"/>
    </source>
</evidence>
<dbReference type="Gene3D" id="1.25.40.20">
    <property type="entry name" value="Ankyrin repeat-containing domain"/>
    <property type="match status" value="3"/>
</dbReference>
<dbReference type="InterPro" id="IPR040745">
    <property type="entry name" value="Ankyrin_UPA"/>
</dbReference>
<feature type="region of interest" description="Disordered" evidence="18">
    <location>
        <begin position="2203"/>
        <end position="2224"/>
    </location>
</feature>
<dbReference type="InterPro" id="IPR000906">
    <property type="entry name" value="ZU5_dom"/>
</dbReference>
<dbReference type="Pfam" id="PF00531">
    <property type="entry name" value="Death"/>
    <property type="match status" value="1"/>
</dbReference>
<dbReference type="GO" id="GO:0071944">
    <property type="term" value="C:cell periphery"/>
    <property type="evidence" value="ECO:0007669"/>
    <property type="project" value="UniProtKB-ARBA"/>
</dbReference>
<protein>
    <recommendedName>
        <fullName evidence="15">Ankyrin-1</fullName>
    </recommendedName>
    <alternativeName>
        <fullName evidence="16">Erythrocyte ankyrin</fullName>
    </alternativeName>
</protein>
<dbReference type="FunFam" id="1.10.533.10:FF:000010">
    <property type="entry name" value="Ankyrin 1"/>
    <property type="match status" value="1"/>
</dbReference>
<evidence type="ECO:0000256" key="15">
    <source>
        <dbReference type="ARBA" id="ARBA00069479"/>
    </source>
</evidence>
<dbReference type="Pfam" id="PF13637">
    <property type="entry name" value="Ank_4"/>
    <property type="match status" value="2"/>
</dbReference>
<evidence type="ECO:0000259" key="20">
    <source>
        <dbReference type="PROSITE" id="PS50017"/>
    </source>
</evidence>
<dbReference type="PRINTS" id="PR01415">
    <property type="entry name" value="ANKYRIN"/>
</dbReference>
<dbReference type="FunFam" id="1.25.40.20:FF:000002">
    <property type="entry name" value="Ankyrin-2 isoform 2"/>
    <property type="match status" value="1"/>
</dbReference>
<feature type="compositionally biased region" description="Polar residues" evidence="18">
    <location>
        <begin position="1803"/>
        <end position="1813"/>
    </location>
</feature>
<feature type="compositionally biased region" description="Basic and acidic residues" evidence="18">
    <location>
        <begin position="1940"/>
        <end position="1956"/>
    </location>
</feature>
<feature type="compositionally biased region" description="Basic and acidic residues" evidence="18">
    <location>
        <begin position="1791"/>
        <end position="1802"/>
    </location>
</feature>
<dbReference type="Gene3D" id="2.60.40.2660">
    <property type="match status" value="1"/>
</dbReference>
<name>A0AAD4XXD3_OVIAM</name>
<dbReference type="EMBL" id="JAKZEL010000027">
    <property type="protein sequence ID" value="KAI4529555.1"/>
    <property type="molecule type" value="Genomic_DNA"/>
</dbReference>
<organism evidence="22 23">
    <name type="scientific">Ovis ammon polii</name>
    <dbReference type="NCBI Taxonomy" id="230172"/>
    <lineage>
        <taxon>Eukaryota</taxon>
        <taxon>Metazoa</taxon>
        <taxon>Chordata</taxon>
        <taxon>Craniata</taxon>
        <taxon>Vertebrata</taxon>
        <taxon>Euteleostomi</taxon>
        <taxon>Mammalia</taxon>
        <taxon>Eutheria</taxon>
        <taxon>Laurasiatheria</taxon>
        <taxon>Artiodactyla</taxon>
        <taxon>Ruminantia</taxon>
        <taxon>Pecora</taxon>
        <taxon>Bovidae</taxon>
        <taxon>Caprinae</taxon>
        <taxon>Ovis</taxon>
    </lineage>
</organism>
<feature type="repeat" description="ANK" evidence="17">
    <location>
        <begin position="642"/>
        <end position="674"/>
    </location>
</feature>
<evidence type="ECO:0000259" key="21">
    <source>
        <dbReference type="PROSITE" id="PS51145"/>
    </source>
</evidence>
<dbReference type="GO" id="GO:0007165">
    <property type="term" value="P:signal transduction"/>
    <property type="evidence" value="ECO:0007669"/>
    <property type="project" value="InterPro"/>
</dbReference>
<feature type="repeat" description="ANK" evidence="17">
    <location>
        <begin position="840"/>
        <end position="872"/>
    </location>
</feature>
<keyword evidence="4" id="KW-0963">Cytoplasm</keyword>
<evidence type="ECO:0000256" key="6">
    <source>
        <dbReference type="ARBA" id="ARBA00022737"/>
    </source>
</evidence>
<evidence type="ECO:0000256" key="17">
    <source>
        <dbReference type="PROSITE-ProRule" id="PRU00023"/>
    </source>
</evidence>
<dbReference type="InterPro" id="IPR036770">
    <property type="entry name" value="Ankyrin_rpt-contain_sf"/>
</dbReference>
<dbReference type="Pfam" id="PF12796">
    <property type="entry name" value="Ank_2"/>
    <property type="match status" value="6"/>
</dbReference>
<dbReference type="Pfam" id="PF00791">
    <property type="entry name" value="ZU5"/>
    <property type="match status" value="1"/>
</dbReference>
<evidence type="ECO:0000256" key="18">
    <source>
        <dbReference type="SAM" id="MobiDB-lite"/>
    </source>
</evidence>
<dbReference type="PANTHER" id="PTHR24123:SF71">
    <property type="entry name" value="ANKYRIN 1, ERYTHROCYTIC A ISOFORM X1"/>
    <property type="match status" value="1"/>
</dbReference>
<feature type="domain" description="ZU5" evidence="21">
    <location>
        <begin position="1211"/>
        <end position="1366"/>
    </location>
</feature>
<feature type="region of interest" description="Disordered" evidence="18">
    <location>
        <begin position="1"/>
        <end position="45"/>
    </location>
</feature>
<dbReference type="PROSITE" id="PS51145">
    <property type="entry name" value="ZU5"/>
    <property type="match status" value="2"/>
</dbReference>
<dbReference type="Pfam" id="PF17809">
    <property type="entry name" value="UPA_2"/>
    <property type="match status" value="1"/>
</dbReference>
<keyword evidence="9 19" id="KW-0472">Membrane</keyword>
<evidence type="ECO:0000256" key="13">
    <source>
        <dbReference type="ARBA" id="ARBA00058177"/>
    </source>
</evidence>
<evidence type="ECO:0000256" key="10">
    <source>
        <dbReference type="ARBA" id="ARBA00023212"/>
    </source>
</evidence>
<dbReference type="GO" id="GO:0016529">
    <property type="term" value="C:sarcoplasmic reticulum"/>
    <property type="evidence" value="ECO:0007669"/>
    <property type="project" value="UniProtKB-SubCell"/>
</dbReference>
<feature type="transmembrane region" description="Helical" evidence="19">
    <location>
        <begin position="2088"/>
        <end position="2107"/>
    </location>
</feature>
<dbReference type="PANTHER" id="PTHR24123">
    <property type="entry name" value="ANKYRIN REPEAT-CONTAINING"/>
    <property type="match status" value="1"/>
</dbReference>
<dbReference type="Gene3D" id="1.10.533.10">
    <property type="entry name" value="Death Domain, Fas"/>
    <property type="match status" value="1"/>
</dbReference>
<evidence type="ECO:0000256" key="7">
    <source>
        <dbReference type="ARBA" id="ARBA00022951"/>
    </source>
</evidence>
<keyword evidence="23" id="KW-1185">Reference proteome</keyword>
<feature type="region of interest" description="Disordered" evidence="18">
    <location>
        <begin position="1783"/>
        <end position="1813"/>
    </location>
</feature>
<keyword evidence="10" id="KW-0206">Cytoskeleton</keyword>
<dbReference type="PROSITE" id="PS50297">
    <property type="entry name" value="ANK_REP_REGION"/>
    <property type="match status" value="19"/>
</dbReference>
<keyword evidence="8 17" id="KW-0040">ANK repeat</keyword>
<dbReference type="SMART" id="SM00248">
    <property type="entry name" value="ANK"/>
    <property type="match status" value="22"/>
</dbReference>
<feature type="repeat" description="ANK" evidence="17">
    <location>
        <begin position="939"/>
        <end position="971"/>
    </location>
</feature>
<comment type="function">
    <text evidence="13">Component of the ankyrin-1 complex, a multiprotein complex involved in the stability and shape of the erythrocyte membrane. Attaches integral membrane proteins to cytoskeletal elements; binds to the erythrocyte membrane protein band 4.2, to Na-K ATPase, to the lymphocyte membrane protein GP85, and to the cytoskeletal proteins fodrin, tubulin, vimentin and desmin. Erythrocyte ankyrins also link spectrin (beta chain) to the cytoplasmic domain of the erythrocytes anion exchange protein; they retain most or all of these binding functions.</text>
</comment>
<keyword evidence="12" id="KW-0449">Lipoprotein</keyword>
<keyword evidence="19" id="KW-1133">Transmembrane helix</keyword>
<keyword evidence="5" id="KW-0597">Phosphoprotein</keyword>
<evidence type="ECO:0000256" key="2">
    <source>
        <dbReference type="ARBA" id="ARBA00004369"/>
    </source>
</evidence>
<dbReference type="InterPro" id="IPR002110">
    <property type="entry name" value="Ankyrin_rpt"/>
</dbReference>
<dbReference type="CDD" id="cd08805">
    <property type="entry name" value="Death_ank1"/>
    <property type="match status" value="1"/>
</dbReference>
<feature type="repeat" description="ANK" evidence="17">
    <location>
        <begin position="972"/>
        <end position="1004"/>
    </location>
</feature>
<feature type="repeat" description="ANK" evidence="17">
    <location>
        <begin position="576"/>
        <end position="608"/>
    </location>
</feature>
<keyword evidence="11" id="KW-0379">Hydroxylation</keyword>
<evidence type="ECO:0000256" key="9">
    <source>
        <dbReference type="ARBA" id="ARBA00023136"/>
    </source>
</evidence>
<dbReference type="Gene3D" id="2.60.220.30">
    <property type="match status" value="2"/>
</dbReference>
<feature type="repeat" description="ANK" evidence="17">
    <location>
        <begin position="906"/>
        <end position="938"/>
    </location>
</feature>
<feature type="region of interest" description="Disordered" evidence="18">
    <location>
        <begin position="2013"/>
        <end position="2068"/>
    </location>
</feature>
<dbReference type="FunFam" id="1.25.40.20:FF:000003">
    <property type="entry name" value="Ankyrin, isoform B"/>
    <property type="match status" value="1"/>
</dbReference>
<feature type="region of interest" description="Disordered" evidence="18">
    <location>
        <begin position="1935"/>
        <end position="1998"/>
    </location>
</feature>
<feature type="repeat" description="ANK" evidence="17">
    <location>
        <begin position="1005"/>
        <end position="1037"/>
    </location>
</feature>
<evidence type="ECO:0000256" key="4">
    <source>
        <dbReference type="ARBA" id="ARBA00022490"/>
    </source>
</evidence>
<feature type="domain" description="ZU5" evidence="21">
    <location>
        <begin position="1368"/>
        <end position="1514"/>
    </location>
</feature>
<keyword evidence="7" id="KW-0703">Sarcoplasmic reticulum</keyword>
<feature type="repeat" description="ANK" evidence="17">
    <location>
        <begin position="807"/>
        <end position="839"/>
    </location>
</feature>
<feature type="repeat" description="ANK" evidence="17">
    <location>
        <begin position="774"/>
        <end position="806"/>
    </location>
</feature>
<accession>A0AAD4XXD3</accession>
<comment type="subcellular location">
    <subcellularLocation>
        <location evidence="1">Cytoplasm</location>
        <location evidence="1">Cytoskeleton</location>
    </subcellularLocation>
    <subcellularLocation>
        <location evidence="3">Membrane</location>
    </subcellularLocation>
    <subcellularLocation>
        <location evidence="2">Sarcoplasmic reticulum</location>
    </subcellularLocation>
</comment>
<reference evidence="22" key="1">
    <citation type="submission" date="2022-03" db="EMBL/GenBank/DDBJ databases">
        <title>Genomic analyses of argali, domestic sheep and their hybrids provide insights into chromosomal evolution, heterosis and genetic basis of agronomic traits.</title>
        <authorList>
            <person name="Li M."/>
        </authorList>
    </citation>
    <scope>NUCLEOTIDE SEQUENCE</scope>
    <source>
        <strain evidence="22">CAU-MHL-2022a</strain>
        <tissue evidence="22">Skin</tissue>
    </source>
</reference>
<dbReference type="GO" id="GO:0016020">
    <property type="term" value="C:membrane"/>
    <property type="evidence" value="ECO:0007669"/>
    <property type="project" value="UniProtKB-SubCell"/>
</dbReference>
<comment type="caution">
    <text evidence="22">The sequence shown here is derived from an EMBL/GenBank/DDBJ whole genome shotgun (WGS) entry which is preliminary data.</text>
</comment>
<feature type="domain" description="Death" evidence="20">
    <location>
        <begin position="1701"/>
        <end position="1785"/>
    </location>
</feature>
<feature type="compositionally biased region" description="Basic residues" evidence="18">
    <location>
        <begin position="30"/>
        <end position="43"/>
    </location>
</feature>
<dbReference type="PROSITE" id="PS50088">
    <property type="entry name" value="ANK_REPEAT"/>
    <property type="match status" value="19"/>
</dbReference>
<feature type="repeat" description="ANK" evidence="17">
    <location>
        <begin position="873"/>
        <end position="897"/>
    </location>
</feature>
<dbReference type="SUPFAM" id="SSF48403">
    <property type="entry name" value="Ankyrin repeat"/>
    <property type="match status" value="2"/>
</dbReference>
<keyword evidence="19" id="KW-0812">Transmembrane</keyword>
<keyword evidence="6" id="KW-0677">Repeat</keyword>
<dbReference type="FunFam" id="2.60.220.30:FF:000001">
    <property type="entry name" value="Ankyrin-3 isoform 2"/>
    <property type="match status" value="1"/>
</dbReference>
<dbReference type="SMART" id="SM00218">
    <property type="entry name" value="ZU5"/>
    <property type="match status" value="1"/>
</dbReference>
<dbReference type="SMART" id="SM00005">
    <property type="entry name" value="DEATH"/>
    <property type="match status" value="1"/>
</dbReference>
<feature type="repeat" description="ANK" evidence="17">
    <location>
        <begin position="448"/>
        <end position="472"/>
    </location>
</feature>
<feature type="region of interest" description="Disordered" evidence="18">
    <location>
        <begin position="1179"/>
        <end position="1202"/>
    </location>
</feature>
<evidence type="ECO:0000256" key="3">
    <source>
        <dbReference type="ARBA" id="ARBA00004370"/>
    </source>
</evidence>
<feature type="repeat" description="ANK" evidence="17">
    <location>
        <begin position="708"/>
        <end position="740"/>
    </location>
</feature>
<feature type="repeat" description="ANK" evidence="17">
    <location>
        <begin position="675"/>
        <end position="707"/>
    </location>
</feature>
<proteinExistence type="predicted"/>
<dbReference type="PROSITE" id="PS50017">
    <property type="entry name" value="DEATH_DOMAIN"/>
    <property type="match status" value="1"/>
</dbReference>
<dbReference type="Proteomes" id="UP001214576">
    <property type="component" value="Unassembled WGS sequence"/>
</dbReference>
<dbReference type="Pfam" id="PF00023">
    <property type="entry name" value="Ank"/>
    <property type="match status" value="2"/>
</dbReference>
<evidence type="ECO:0000256" key="19">
    <source>
        <dbReference type="SAM" id="Phobius"/>
    </source>
</evidence>
<evidence type="ECO:0000256" key="8">
    <source>
        <dbReference type="ARBA" id="ARBA00023043"/>
    </source>
</evidence>
<feature type="repeat" description="ANK" evidence="17">
    <location>
        <begin position="415"/>
        <end position="447"/>
    </location>
</feature>
<dbReference type="GO" id="GO:0014731">
    <property type="term" value="C:spectrin-associated cytoskeleton"/>
    <property type="evidence" value="ECO:0007669"/>
    <property type="project" value="UniProtKB-ARBA"/>
</dbReference>
<evidence type="ECO:0000256" key="12">
    <source>
        <dbReference type="ARBA" id="ARBA00023288"/>
    </source>
</evidence>
<evidence type="ECO:0000313" key="23">
    <source>
        <dbReference type="Proteomes" id="UP001214576"/>
    </source>
</evidence>
<sequence length="2267" mass="249054">MAQAAKQLKKIKDIEAQALQEQKEKEESNRKRRNRSRDRKKKTEARLFLMTSEAVDTLPTPGVLPHAPHGAAWVYGATLPPAPSVPTITPSKKLSQVWARDTREEVPGLKGESAQTWPPGNPADPPAAPRVLPALLGAGCPQNATSLSASTVWTWLCERSAGTAAGTQRSCAVVIATGDRSPFCCFSHLRQLLLQLHPYIICGIHRQRYVNCQRLKAIRRLMRCCGDRRLLQSCTIIGNKLFDVVFTPFPRLLRARCRRSTERGRLVSPRPRTGVDSFKKDPGETRSTCLQKLLGVANESVGGEGLTQRKGFMKADAATSFLRAARSGNLDKALDHLRNGVDINTCNQNGLNGLHLASKEGHVKMVVELLHKEIILETTTKKGNTALHIAALAGQDEVVRELVNYGANVNAQSQKGFTPLYMAAQENHLEVVKFLLENGANQNVATEDGFTPLAVALQQGHENVVAHLINYGTKGKVRLPALHIAARNDDTRTAAVLLQNDPNPDVLSKTGFTPLHIAAHYENLNVAQLLLNRGASVNFTPQNGITPLHIASRRGNVIMVRLLLDRGAQIETRTKDELTPLHCAARNGHLRISEILLDHGAHIQAKTKNGLSPIHMAAQGDHLDCVRLLLQYNAEIDDITLDHLTPLHVAAHCGHHRVAKVLLDKGAKPNSRALNGFTPLHIACKKNHIRVMELLLKMGASIDAVTESGLTPLHVASFMGHLPIVKSLLQREASPNVSNVKVETPLHMAARAGHTEVAKYLLQNKAKVNAKAKDDQTPLHCAARIGHANMVKLLLENNANPNLATTAGHTPLHIAAREGHMDTALALLEKEASQACMTKKGFTPLHVAAKYGKVFMTELLLEHDAHPNAAGKSGLTPLHVAVHHNHLDVVKRLLPRGGSPHSPAWNGYTPLHIAAKQNQLEVARSLLQYGGSANAESVQGVTPLHLAAQEGHAEMVALLLSKQANGNLGNKMGYTPLHVASHYGNIKLVKFLLQHKADVNAKTKLGYSPLHQAAQQGHTDIVTLLLKHGASPNEVSSVSTVRGPDSRDLLSWGPLRRPFTREAQDGTTPLAIAKRLGYISVTDVLKVVTDETSVELITDKHRMSFPETVDEILDVSEDEGEDLGSRAERPDARDVDEEKELLDFVPKLDQVVESPAIPRIPCVTPETVVIRAEEADQVSKEYDEDSLIPSSPATETSDNISPVASPVHTGFLVSFMVDARGGSMRGSRHNGLRVVVPPRTCAAPTRITCRLVKPQKLPTPPPLAEEEGLASRVIALGPTGVQFLSPVIVEIPHFASQGRGDRELVVLRSENGSVWKEHKNRYGESYLDQILNGMDEELGSLEELEKKRVCRIVTTDFPLYFVIMSRLYQDYDTIGPEGGSLTSKLVPLVQATFPENAVTKRVKLALQAQPVPDELVTKLLGNQATFSPIVTVEPRRRKFHRPIGLRIPLPPSWMDNPRDSGEGDTTSLRLLCSVIGGTDQAQWEDITGTTKLVYANECATFTTNVSARFWLSDCPRTAEAVNFANQLYKELTAVPYMAKFVIFAKMNDPREGRLRCYCMTDDKVDKTLELHENFVEVARSRDIEVLEGMPLFAELSGNLVPIKKAAQQRSFLFQSFRENRLAIPVKVRDSSREPAGSLSFLRKAMKYEDTQHILCHLNITMPPCTKGSGADERRRTLTPLALRYSLLSESTTGFLSGTDRADMKMTLISDHLGLSWTELARELQFSVDDINRIRVENPNSLLEQSLALLNLWVTREGQDAKMENLYVALRNIDRGEIVNMLEGSGRQGRSLKPDRRPADRDYSSSPSQMNGYSSLQDELLSPASLHYALPSPLRADQYWNEVAVLDAIPLAGTEHDALLEMSDMQVWSAGLTPSLVTAEDSSLECSKAEDSDATGHEWKLEGALSEGPRGPTLGSLDLVEDDTVDSDATNGLIDLLDQEEGQRSEEKLPGHERQEDSTSAGQDSEREVSLVSGQQRVHARVSETPTVSWATDSSQDRVHDWDAEGSIVSYLQEAAHGSPPEEAPLGPHSFQRTVSGSPELEEGPGPVAEQSEVGRERRPPGPQEWTQEAGGTFSLQALEAWAGEQSRMWTFITQLLVTLVLLGFFLVSCQNVAHIVRGSLGFVLKHVHQELDKELGESEGLSDDEETISTRVVRRRVLLKGNELQNIPGEQVTEEHFTDEQGNVVTKKIIRKVVRQIDPSGADDTQELEEVISRGPPEDPSEMEADVDSFMTHAKVEQRGSGLQLDLIEGRKGAQIVKRASLKRGKQ</sequence>
<dbReference type="InterPro" id="IPR051165">
    <property type="entry name" value="Multifunctional_ANK_Repeat"/>
</dbReference>
<dbReference type="InterPro" id="IPR011029">
    <property type="entry name" value="DEATH-like_dom_sf"/>
</dbReference>
<gene>
    <name evidence="22" type="ORF">MG293_020233</name>
</gene>
<evidence type="ECO:0000256" key="16">
    <source>
        <dbReference type="ARBA" id="ARBA00083208"/>
    </source>
</evidence>
<feature type="repeat" description="ANK" evidence="17">
    <location>
        <begin position="510"/>
        <end position="542"/>
    </location>
</feature>
<dbReference type="FunFam" id="1.25.40.20:FF:000001">
    <property type="entry name" value="Ankyrin-2 isoform 2"/>
    <property type="match status" value="1"/>
</dbReference>
<dbReference type="FunFam" id="2.60.40.2660:FF:000002">
    <property type="entry name" value="Ankyrin-1 isoform B"/>
    <property type="match status" value="1"/>
</dbReference>
<feature type="repeat" description="ANK" evidence="17">
    <location>
        <begin position="382"/>
        <end position="414"/>
    </location>
</feature>
<evidence type="ECO:0000256" key="11">
    <source>
        <dbReference type="ARBA" id="ARBA00023278"/>
    </source>
</evidence>
<evidence type="ECO:0000256" key="5">
    <source>
        <dbReference type="ARBA" id="ARBA00022553"/>
    </source>
</evidence>
<feature type="repeat" description="ANK" evidence="17">
    <location>
        <begin position="609"/>
        <end position="641"/>
    </location>
</feature>
<feature type="repeat" description="ANK" evidence="17">
    <location>
        <begin position="543"/>
        <end position="575"/>
    </location>
</feature>
<dbReference type="InterPro" id="IPR000488">
    <property type="entry name" value="Death_dom"/>
</dbReference>
<evidence type="ECO:0000313" key="22">
    <source>
        <dbReference type="EMBL" id="KAI4529555.1"/>
    </source>
</evidence>
<evidence type="ECO:0000256" key="1">
    <source>
        <dbReference type="ARBA" id="ARBA00004245"/>
    </source>
</evidence>
<feature type="compositionally biased region" description="Polar residues" evidence="18">
    <location>
        <begin position="1188"/>
        <end position="1202"/>
    </location>
</feature>
<comment type="subunit">
    <text evidence="14">Component of the ankyrin-1 complex in the erythrocyte, composed of ANK1, RHCE, RHAG, SLC4A1, EPB42, GYPA, GYPB and AQP1. Interacts with a number of integral membrane proteins and cytoskeletal proteins. Interacts (via N-terminus) with SPTB/spectrin (beta chain). Also interacts with TTN/titin. Isoform Mu17 interacts with OBSCN isoform 3/obscurin. Interacts with HIF1AN. Interacts (via ANK 1-5 repeats) with RHCE; this interaction mediates the primary membrane attachment site for ANK1. Interacts (via ANK 1-2 repeats) with AQP1 (via the N-terminal). Interacts (via ANK 1-13 repeats) with EPB42. Interacts directly with SLC4A1 (via the cytoplasmic domain); this interaction is mediated by the SLC4A1 Band 3-II and Band 3-III dimers.</text>
</comment>
<dbReference type="FunFam" id="2.60.220.30:FF:000002">
    <property type="entry name" value="Ankyrin-3 isoform 2"/>
    <property type="match status" value="1"/>
</dbReference>
<dbReference type="SUPFAM" id="SSF47986">
    <property type="entry name" value="DEATH domain"/>
    <property type="match status" value="1"/>
</dbReference>
<feature type="compositionally biased region" description="Basic and acidic residues" evidence="18">
    <location>
        <begin position="10"/>
        <end position="29"/>
    </location>
</feature>
<feature type="repeat" description="ANK" evidence="17">
    <location>
        <begin position="741"/>
        <end position="773"/>
    </location>
</feature>